<dbReference type="PRINTS" id="PR00463">
    <property type="entry name" value="EP450I"/>
</dbReference>
<comment type="pathway">
    <text evidence="2">Secondary metabolite biosynthesis.</text>
</comment>
<evidence type="ECO:0000256" key="9">
    <source>
        <dbReference type="PIRSR" id="PIRSR602401-1"/>
    </source>
</evidence>
<dbReference type="GO" id="GO:0020037">
    <property type="term" value="F:heme binding"/>
    <property type="evidence" value="ECO:0007669"/>
    <property type="project" value="InterPro"/>
</dbReference>
<comment type="cofactor">
    <cofactor evidence="1 9">
        <name>heme</name>
        <dbReference type="ChEBI" id="CHEBI:30413"/>
    </cofactor>
</comment>
<evidence type="ECO:0000256" key="7">
    <source>
        <dbReference type="ARBA" id="ARBA00023004"/>
    </source>
</evidence>
<evidence type="ECO:0000256" key="4">
    <source>
        <dbReference type="ARBA" id="ARBA00022617"/>
    </source>
</evidence>
<evidence type="ECO:0000256" key="10">
    <source>
        <dbReference type="RuleBase" id="RU000461"/>
    </source>
</evidence>
<dbReference type="AlphaFoldDB" id="A0A5C3MJF4"/>
<dbReference type="PANTHER" id="PTHR24305">
    <property type="entry name" value="CYTOCHROME P450"/>
    <property type="match status" value="1"/>
</dbReference>
<keyword evidence="7 9" id="KW-0408">Iron</keyword>
<dbReference type="GO" id="GO:0005506">
    <property type="term" value="F:iron ion binding"/>
    <property type="evidence" value="ECO:0007669"/>
    <property type="project" value="InterPro"/>
</dbReference>
<dbReference type="EMBL" id="ML213541">
    <property type="protein sequence ID" value="TFK45542.1"/>
    <property type="molecule type" value="Genomic_DNA"/>
</dbReference>
<evidence type="ECO:0000256" key="1">
    <source>
        <dbReference type="ARBA" id="ARBA00001971"/>
    </source>
</evidence>
<keyword evidence="6 10" id="KW-0560">Oxidoreductase</keyword>
<proteinExistence type="inferred from homology"/>
<dbReference type="PROSITE" id="PS00086">
    <property type="entry name" value="CYTOCHROME_P450"/>
    <property type="match status" value="1"/>
</dbReference>
<dbReference type="PRINTS" id="PR00385">
    <property type="entry name" value="P450"/>
</dbReference>
<dbReference type="OrthoDB" id="1470350at2759"/>
<dbReference type="Gene3D" id="1.10.630.10">
    <property type="entry name" value="Cytochrome P450"/>
    <property type="match status" value="1"/>
</dbReference>
<protein>
    <submittedName>
        <fullName evidence="11">Cytochrome P450</fullName>
    </submittedName>
</protein>
<evidence type="ECO:0000256" key="2">
    <source>
        <dbReference type="ARBA" id="ARBA00005179"/>
    </source>
</evidence>
<dbReference type="InterPro" id="IPR050121">
    <property type="entry name" value="Cytochrome_P450_monoxygenase"/>
</dbReference>
<dbReference type="GO" id="GO:0004497">
    <property type="term" value="F:monooxygenase activity"/>
    <property type="evidence" value="ECO:0007669"/>
    <property type="project" value="UniProtKB-KW"/>
</dbReference>
<dbReference type="Proteomes" id="UP000305948">
    <property type="component" value="Unassembled WGS sequence"/>
</dbReference>
<keyword evidence="5 9" id="KW-0479">Metal-binding</keyword>
<reference evidence="11 12" key="1">
    <citation type="journal article" date="2019" name="Nat. Ecol. Evol.">
        <title>Megaphylogeny resolves global patterns of mushroom evolution.</title>
        <authorList>
            <person name="Varga T."/>
            <person name="Krizsan K."/>
            <person name="Foldi C."/>
            <person name="Dima B."/>
            <person name="Sanchez-Garcia M."/>
            <person name="Sanchez-Ramirez S."/>
            <person name="Szollosi G.J."/>
            <person name="Szarkandi J.G."/>
            <person name="Papp V."/>
            <person name="Albert L."/>
            <person name="Andreopoulos W."/>
            <person name="Angelini C."/>
            <person name="Antonin V."/>
            <person name="Barry K.W."/>
            <person name="Bougher N.L."/>
            <person name="Buchanan P."/>
            <person name="Buyck B."/>
            <person name="Bense V."/>
            <person name="Catcheside P."/>
            <person name="Chovatia M."/>
            <person name="Cooper J."/>
            <person name="Damon W."/>
            <person name="Desjardin D."/>
            <person name="Finy P."/>
            <person name="Geml J."/>
            <person name="Haridas S."/>
            <person name="Hughes K."/>
            <person name="Justo A."/>
            <person name="Karasinski D."/>
            <person name="Kautmanova I."/>
            <person name="Kiss B."/>
            <person name="Kocsube S."/>
            <person name="Kotiranta H."/>
            <person name="LaButti K.M."/>
            <person name="Lechner B.E."/>
            <person name="Liimatainen K."/>
            <person name="Lipzen A."/>
            <person name="Lukacs Z."/>
            <person name="Mihaltcheva S."/>
            <person name="Morgado L.N."/>
            <person name="Niskanen T."/>
            <person name="Noordeloos M.E."/>
            <person name="Ohm R.A."/>
            <person name="Ortiz-Santana B."/>
            <person name="Ovrebo C."/>
            <person name="Racz N."/>
            <person name="Riley R."/>
            <person name="Savchenko A."/>
            <person name="Shiryaev A."/>
            <person name="Soop K."/>
            <person name="Spirin V."/>
            <person name="Szebenyi C."/>
            <person name="Tomsovsky M."/>
            <person name="Tulloss R.E."/>
            <person name="Uehling J."/>
            <person name="Grigoriev I.V."/>
            <person name="Vagvolgyi C."/>
            <person name="Papp T."/>
            <person name="Martin F.M."/>
            <person name="Miettinen O."/>
            <person name="Hibbett D.S."/>
            <person name="Nagy L.G."/>
        </authorList>
    </citation>
    <scope>NUCLEOTIDE SEQUENCE [LARGE SCALE GENOMIC DNA]</scope>
    <source>
        <strain evidence="11 12">OMC1185</strain>
    </source>
</reference>
<keyword evidence="12" id="KW-1185">Reference proteome</keyword>
<keyword evidence="4 9" id="KW-0349">Heme</keyword>
<keyword evidence="8 10" id="KW-0503">Monooxygenase</keyword>
<dbReference type="InterPro" id="IPR001128">
    <property type="entry name" value="Cyt_P450"/>
</dbReference>
<sequence length="508" mass="57290">MFVFVVSALSILFVSSRVLAYLSALKRVSYIPGLRCALAPLAFPGALFPTASWNPGLTWPWAWRKDVSDYLMRTLAVGLPCIYTSSVEVATQMFSPRPEIWKDPHAHEILRLWGENVLSTNHDMHRRHRRVTASAFNGSIYGLVVEETAALYYEMMDGEDWAAASSVSVTGINRYMSKFALGIISRCGFGLPFPWIGSAKVDGMAFDEALSLVAKSSVIRISTPRWAYKLPIKKLKKIDKAYTILTEFIKQLIATKKEELLMHGVDIARDRKDLFTKLVAANDSENEKTRLNDDEIMGNVFTFMFAGDETTSSALTTSLALLALHPEEQERLVPHIREVIGEDRTPTLAQVDALYQVLACIQEAVRMFPSAALLPRDKTDTISLNMPDDEGNKQVVVEAGVRLVVDMIGIHYNPRLSERFDPTGWYGTKDSELRFFGWGHRVCLGRKFTMTEGVCFLSLLLRDWKVEPILRGGETAGLWRERVLQMGMRGMLFGVRDVPIKLIKRERE</sequence>
<dbReference type="Pfam" id="PF00067">
    <property type="entry name" value="p450"/>
    <property type="match status" value="1"/>
</dbReference>
<evidence type="ECO:0000256" key="6">
    <source>
        <dbReference type="ARBA" id="ARBA00023002"/>
    </source>
</evidence>
<feature type="binding site" description="axial binding residue" evidence="9">
    <location>
        <position position="443"/>
    </location>
    <ligand>
        <name>heme</name>
        <dbReference type="ChEBI" id="CHEBI:30413"/>
    </ligand>
    <ligandPart>
        <name>Fe</name>
        <dbReference type="ChEBI" id="CHEBI:18248"/>
    </ligandPart>
</feature>
<gene>
    <name evidence="11" type="ORF">OE88DRAFT_1740227</name>
</gene>
<dbReference type="STRING" id="5364.A0A5C3MJF4"/>
<dbReference type="GO" id="GO:0016705">
    <property type="term" value="F:oxidoreductase activity, acting on paired donors, with incorporation or reduction of molecular oxygen"/>
    <property type="evidence" value="ECO:0007669"/>
    <property type="project" value="InterPro"/>
</dbReference>
<comment type="similarity">
    <text evidence="3 10">Belongs to the cytochrome P450 family.</text>
</comment>
<dbReference type="InterPro" id="IPR002401">
    <property type="entry name" value="Cyt_P450_E_grp-I"/>
</dbReference>
<organism evidence="11 12">
    <name type="scientific">Heliocybe sulcata</name>
    <dbReference type="NCBI Taxonomy" id="5364"/>
    <lineage>
        <taxon>Eukaryota</taxon>
        <taxon>Fungi</taxon>
        <taxon>Dikarya</taxon>
        <taxon>Basidiomycota</taxon>
        <taxon>Agaricomycotina</taxon>
        <taxon>Agaricomycetes</taxon>
        <taxon>Gloeophyllales</taxon>
        <taxon>Gloeophyllaceae</taxon>
        <taxon>Heliocybe</taxon>
    </lineage>
</organism>
<evidence type="ECO:0000256" key="3">
    <source>
        <dbReference type="ARBA" id="ARBA00010617"/>
    </source>
</evidence>
<evidence type="ECO:0000313" key="12">
    <source>
        <dbReference type="Proteomes" id="UP000305948"/>
    </source>
</evidence>
<evidence type="ECO:0000256" key="8">
    <source>
        <dbReference type="ARBA" id="ARBA00023033"/>
    </source>
</evidence>
<dbReference type="InterPro" id="IPR036396">
    <property type="entry name" value="Cyt_P450_sf"/>
</dbReference>
<dbReference type="InterPro" id="IPR017972">
    <property type="entry name" value="Cyt_P450_CS"/>
</dbReference>
<name>A0A5C3MJF4_9AGAM</name>
<accession>A0A5C3MJF4</accession>
<evidence type="ECO:0000256" key="5">
    <source>
        <dbReference type="ARBA" id="ARBA00022723"/>
    </source>
</evidence>
<evidence type="ECO:0000313" key="11">
    <source>
        <dbReference type="EMBL" id="TFK45542.1"/>
    </source>
</evidence>
<dbReference type="PANTHER" id="PTHR24305:SF166">
    <property type="entry name" value="CYTOCHROME P450 12A4, MITOCHONDRIAL-RELATED"/>
    <property type="match status" value="1"/>
</dbReference>
<dbReference type="SUPFAM" id="SSF48264">
    <property type="entry name" value="Cytochrome P450"/>
    <property type="match status" value="1"/>
</dbReference>